<feature type="transmembrane region" description="Helical" evidence="1">
    <location>
        <begin position="18"/>
        <end position="36"/>
    </location>
</feature>
<keyword evidence="1" id="KW-1133">Transmembrane helix</keyword>
<reference evidence="3" key="1">
    <citation type="journal article" date="2019" name="Int. J. Syst. Evol. Microbiol.">
        <title>The Global Catalogue of Microorganisms (GCM) 10K type strain sequencing project: providing services to taxonomists for standard genome sequencing and annotation.</title>
        <authorList>
            <consortium name="The Broad Institute Genomics Platform"/>
            <consortium name="The Broad Institute Genome Sequencing Center for Infectious Disease"/>
            <person name="Wu L."/>
            <person name="Ma J."/>
        </authorList>
    </citation>
    <scope>NUCLEOTIDE SEQUENCE [LARGE SCALE GENOMIC DNA]</scope>
    <source>
        <strain evidence="3">JCM 15672</strain>
    </source>
</reference>
<feature type="transmembrane region" description="Helical" evidence="1">
    <location>
        <begin position="158"/>
        <end position="176"/>
    </location>
</feature>
<proteinExistence type="predicted"/>
<comment type="caution">
    <text evidence="2">The sequence shown here is derived from an EMBL/GenBank/DDBJ whole genome shotgun (WGS) entry which is preliminary data.</text>
</comment>
<keyword evidence="3" id="KW-1185">Reference proteome</keyword>
<keyword evidence="1" id="KW-0812">Transmembrane</keyword>
<name>A0ABP5FSP6_9MICO</name>
<evidence type="ECO:0000256" key="1">
    <source>
        <dbReference type="SAM" id="Phobius"/>
    </source>
</evidence>
<dbReference type="RefSeq" id="WP_344371712.1">
    <property type="nucleotide sequence ID" value="NZ_BAAAPW010000002.1"/>
</dbReference>
<evidence type="ECO:0008006" key="4">
    <source>
        <dbReference type="Google" id="ProtNLM"/>
    </source>
</evidence>
<dbReference type="Proteomes" id="UP001501196">
    <property type="component" value="Unassembled WGS sequence"/>
</dbReference>
<organism evidence="2 3">
    <name type="scientific">Agromyces tropicus</name>
    <dbReference type="NCBI Taxonomy" id="555371"/>
    <lineage>
        <taxon>Bacteria</taxon>
        <taxon>Bacillati</taxon>
        <taxon>Actinomycetota</taxon>
        <taxon>Actinomycetes</taxon>
        <taxon>Micrococcales</taxon>
        <taxon>Microbacteriaceae</taxon>
        <taxon>Agromyces</taxon>
    </lineage>
</organism>
<accession>A0ABP5FSP6</accession>
<feature type="transmembrane region" description="Helical" evidence="1">
    <location>
        <begin position="182"/>
        <end position="205"/>
    </location>
</feature>
<dbReference type="EMBL" id="BAAAPW010000002">
    <property type="protein sequence ID" value="GAA2033351.1"/>
    <property type="molecule type" value="Genomic_DNA"/>
</dbReference>
<sequence length="209" mass="22681">MSESGTRHPERWKRASEIVGVFLLSVVAVLTAWCGFQASKWGGEMSIAFSQASSARIQAANAEGEARSARTFDLTIYSAYVQAVGSGDDELAEYIRDRFTPEFDVAFEAWVADGMVEAGPFGREEYVPAGTVEAEELTARADAKFAEALENNQRGDNYSLLTVLFALVLFLTAMSQRDIAPWVGRVLLGLALVITGVGAVIMATFPIRI</sequence>
<gene>
    <name evidence="2" type="ORF">GCM10009819_16790</name>
</gene>
<keyword evidence="1" id="KW-0472">Membrane</keyword>
<evidence type="ECO:0000313" key="2">
    <source>
        <dbReference type="EMBL" id="GAA2033351.1"/>
    </source>
</evidence>
<protein>
    <recommendedName>
        <fullName evidence="4">DUF4239 domain-containing protein</fullName>
    </recommendedName>
</protein>
<evidence type="ECO:0000313" key="3">
    <source>
        <dbReference type="Proteomes" id="UP001501196"/>
    </source>
</evidence>